<keyword evidence="5" id="KW-1185">Reference proteome</keyword>
<feature type="region of interest" description="Disordered" evidence="2">
    <location>
        <begin position="479"/>
        <end position="525"/>
    </location>
</feature>
<dbReference type="Pfam" id="PF08317">
    <property type="entry name" value="Spc7"/>
    <property type="match status" value="1"/>
</dbReference>
<feature type="domain" description="Spc7 kinetochore protein" evidence="3">
    <location>
        <begin position="742"/>
        <end position="1058"/>
    </location>
</feature>
<keyword evidence="1" id="KW-0175">Coiled coil</keyword>
<dbReference type="Pfam" id="PF15402">
    <property type="entry name" value="MELT_2"/>
    <property type="match status" value="6"/>
</dbReference>
<sequence length="1245" mass="136691">MATIEDKENVMPATSSDPLQSKASLLSPRRSGRKGRSKSIGPGSLDEPEPPIISAKDRRKSAFVPATKSILAKNEESEKAARRKSMMNRRVSFAPEATLHTWDIVEYAKDHTTSTDDTESTRRASAFSRSSASPRPSSDASRDDEDAELLNSPEAGPDRKSMRRSSGIPPMNFNNPHDAYSSSGVSASEDESGSDDEEGESEDDTGTAMSLDVDDATIQSAAGSEDSTGSSARLEASLKQAAQAAGTRGIEYDEFGEMSMELVSEEVTNAFKPWAQQQPNEPQGSASLDQENVNPFSPVFRKEIQAQQAPISEEGEDDMSMDMTRAIGGILRSQPAEKESSPVSEGDETMELTQAIGKIHGQKKRHSTTEAGSPGSKPPAKQAKRRRSSVARSSMGDDTMDLTMVVGGIRSTTSPVKTERRRSLRNRRSSGAVSEQDNATMEFTQAIGGIKKTNASNGSVDDSFDGNEDLSMELTTVLGGIRPGNQTAKNNGSRQTTPQLPQSPVRSAANTTPKDQERFRDTLDMGAAKLLTPILEKQLEQSASHTYSSKRRQSFSPAKLTGEAQQQTSTPPVEPVAEAETGQDGIPRLSPAKDNVAYPELPAIGERPSPVRTPTPSPQRRQGRKSPTAQGHERPTVLLQAPDQSPIAAKIERSSPARAAASTPERTNASEDSRDLTESIKLMTTPRKEALKSVTPKKSAPAKQISPVKSMTPRARPMPKSKEPARELPSPARRLHEDLKEIKANAEHVEKVGLQDFLAKAGIRFMDLTTTKRRLTTAPTPSRTRDSAQDEEVSLESGVVAAACTVPELELYQHACHELKRYTKEGKQMIAQLEAATIREQPPLLQAYVHASPDRKAALDAQMREMKTDARYRSKELWYVWRSQLLDELMGGLQNIGEGLIKDDEVIGRSEETLEQLLPTLTEKHHSLQQEAERLEESVNAVSEEEKEELNATRMNLSDVNSELAEKRRLLESLRKQVEEQDYAAEHLRESKDEFQAAIQEANRVREACRGVSLSEIKTLKESVKHLEETYGWSIASASSSPATLTMTYKSELQLFFHPRALSRSSEDSLERPNAPIGLTYIEEGKKPMTTTLRFFLQFLRACLQGLPQCTTKISALLGLVSSGWDTASSVAEAERRLNLETLTESRIVSDEQLAVEAQVLLAKVKTKVRATFDVSARLVEDGDELKVDVRCEPRVTVVYGEQYNERNMGEFLKNAVGDGVEGWDDAVRGMREKLIARGAKGSRK</sequence>
<feature type="compositionally biased region" description="Low complexity" evidence="2">
    <location>
        <begin position="123"/>
        <end position="139"/>
    </location>
</feature>
<feature type="compositionally biased region" description="Polar residues" evidence="2">
    <location>
        <begin position="12"/>
        <end position="23"/>
    </location>
</feature>
<dbReference type="GO" id="GO:0034501">
    <property type="term" value="P:protein localization to kinetochore"/>
    <property type="evidence" value="ECO:0007669"/>
    <property type="project" value="TreeGrafter"/>
</dbReference>
<proteinExistence type="predicted"/>
<feature type="compositionally biased region" description="Basic and acidic residues" evidence="2">
    <location>
        <begin position="668"/>
        <end position="678"/>
    </location>
</feature>
<feature type="compositionally biased region" description="Polar residues" evidence="2">
    <location>
        <begin position="431"/>
        <end position="440"/>
    </location>
</feature>
<feature type="coiled-coil region" evidence="1">
    <location>
        <begin position="918"/>
        <end position="1008"/>
    </location>
</feature>
<feature type="compositionally biased region" description="Polar residues" evidence="2">
    <location>
        <begin position="217"/>
        <end position="231"/>
    </location>
</feature>
<dbReference type="GO" id="GO:0000776">
    <property type="term" value="C:kinetochore"/>
    <property type="evidence" value="ECO:0007669"/>
    <property type="project" value="TreeGrafter"/>
</dbReference>
<feature type="region of interest" description="Disordered" evidence="2">
    <location>
        <begin position="329"/>
        <end position="440"/>
    </location>
</feature>
<dbReference type="Proteomes" id="UP001296104">
    <property type="component" value="Unassembled WGS sequence"/>
</dbReference>
<dbReference type="SMART" id="SM01315">
    <property type="entry name" value="Spc7_N"/>
    <property type="match status" value="1"/>
</dbReference>
<dbReference type="InterPro" id="IPR013253">
    <property type="entry name" value="Spc7_domain"/>
</dbReference>
<feature type="compositionally biased region" description="Basic and acidic residues" evidence="2">
    <location>
        <begin position="109"/>
        <end position="122"/>
    </location>
</feature>
<dbReference type="InterPro" id="IPR040850">
    <property type="entry name" value="Knl1_RWD_C"/>
</dbReference>
<dbReference type="GO" id="GO:1990758">
    <property type="term" value="P:mitotic sister chromatid biorientation"/>
    <property type="evidence" value="ECO:0007669"/>
    <property type="project" value="TreeGrafter"/>
</dbReference>
<feature type="region of interest" description="Disordered" evidence="2">
    <location>
        <begin position="540"/>
        <end position="733"/>
    </location>
</feature>
<dbReference type="AlphaFoldDB" id="A0AAI9EC33"/>
<dbReference type="PANTHER" id="PTHR28260">
    <property type="entry name" value="SPINDLE POLE BODY COMPONENT SPC105"/>
    <property type="match status" value="1"/>
</dbReference>
<evidence type="ECO:0000313" key="4">
    <source>
        <dbReference type="EMBL" id="CAK4030654.1"/>
    </source>
</evidence>
<feature type="compositionally biased region" description="Basic residues" evidence="2">
    <location>
        <begin position="419"/>
        <end position="428"/>
    </location>
</feature>
<feature type="compositionally biased region" description="Basic and acidic residues" evidence="2">
    <location>
        <begin position="514"/>
        <end position="523"/>
    </location>
</feature>
<feature type="compositionally biased region" description="Polar residues" evidence="2">
    <location>
        <begin position="275"/>
        <end position="295"/>
    </location>
</feature>
<reference evidence="4" key="1">
    <citation type="submission" date="2023-11" db="EMBL/GenBank/DDBJ databases">
        <authorList>
            <person name="Alioto T."/>
            <person name="Alioto T."/>
            <person name="Gomez Garrido J."/>
        </authorList>
    </citation>
    <scope>NUCLEOTIDE SEQUENCE</scope>
</reference>
<protein>
    <recommendedName>
        <fullName evidence="3">Spc7 kinetochore protein domain-containing protein</fullName>
    </recommendedName>
</protein>
<feature type="region of interest" description="Disordered" evidence="2">
    <location>
        <begin position="272"/>
        <end position="297"/>
    </location>
</feature>
<gene>
    <name evidence="4" type="ORF">LECACI_7A005812</name>
</gene>
<feature type="compositionally biased region" description="Polar residues" evidence="2">
    <location>
        <begin position="484"/>
        <end position="513"/>
    </location>
</feature>
<dbReference type="SMART" id="SM00787">
    <property type="entry name" value="Spc7"/>
    <property type="match status" value="1"/>
</dbReference>
<evidence type="ECO:0000256" key="2">
    <source>
        <dbReference type="SAM" id="MobiDB-lite"/>
    </source>
</evidence>
<feature type="compositionally biased region" description="Acidic residues" evidence="2">
    <location>
        <begin position="188"/>
        <end position="205"/>
    </location>
</feature>
<feature type="region of interest" description="Disordered" evidence="2">
    <location>
        <begin position="109"/>
        <end position="247"/>
    </location>
</feature>
<dbReference type="InterPro" id="IPR033338">
    <property type="entry name" value="Spc105/Spc7"/>
</dbReference>
<dbReference type="EMBL" id="CAVMBE010000038">
    <property type="protein sequence ID" value="CAK4030654.1"/>
    <property type="molecule type" value="Genomic_DNA"/>
</dbReference>
<evidence type="ECO:0000313" key="5">
    <source>
        <dbReference type="Proteomes" id="UP001296104"/>
    </source>
</evidence>
<evidence type="ECO:0000259" key="3">
    <source>
        <dbReference type="SMART" id="SM00787"/>
    </source>
</evidence>
<feature type="compositionally biased region" description="Low complexity" evidence="2">
    <location>
        <begin position="656"/>
        <end position="667"/>
    </location>
</feature>
<evidence type="ECO:0000256" key="1">
    <source>
        <dbReference type="SAM" id="Coils"/>
    </source>
</evidence>
<accession>A0AAI9EC33</accession>
<feature type="region of interest" description="Disordered" evidence="2">
    <location>
        <begin position="1"/>
        <end position="95"/>
    </location>
</feature>
<comment type="caution">
    <text evidence="4">The sequence shown here is derived from an EMBL/GenBank/DDBJ whole genome shotgun (WGS) entry which is preliminary data.</text>
</comment>
<dbReference type="Pfam" id="PF18210">
    <property type="entry name" value="Knl1_RWD_C"/>
    <property type="match status" value="1"/>
</dbReference>
<name>A0AAI9EC33_9PEZI</name>
<organism evidence="4 5">
    <name type="scientific">Lecanosticta acicola</name>
    <dbReference type="NCBI Taxonomy" id="111012"/>
    <lineage>
        <taxon>Eukaryota</taxon>
        <taxon>Fungi</taxon>
        <taxon>Dikarya</taxon>
        <taxon>Ascomycota</taxon>
        <taxon>Pezizomycotina</taxon>
        <taxon>Dothideomycetes</taxon>
        <taxon>Dothideomycetidae</taxon>
        <taxon>Mycosphaerellales</taxon>
        <taxon>Mycosphaerellaceae</taxon>
        <taxon>Lecanosticta</taxon>
    </lineage>
</organism>
<dbReference type="GO" id="GO:0007094">
    <property type="term" value="P:mitotic spindle assembly checkpoint signaling"/>
    <property type="evidence" value="ECO:0007669"/>
    <property type="project" value="TreeGrafter"/>
</dbReference>
<dbReference type="PANTHER" id="PTHR28260:SF1">
    <property type="entry name" value="SPINDLE POLE BODY COMPONENT SPC105"/>
    <property type="match status" value="1"/>
</dbReference>